<dbReference type="AlphaFoldDB" id="A0ABD1UMU4"/>
<name>A0ABD1UMU4_9LAMI</name>
<dbReference type="Gene3D" id="3.40.50.1000">
    <property type="entry name" value="HAD superfamily/HAD-like"/>
    <property type="match status" value="1"/>
</dbReference>
<dbReference type="EMBL" id="JBFOLK010000003">
    <property type="protein sequence ID" value="KAL2525860.1"/>
    <property type="molecule type" value="Genomic_DNA"/>
</dbReference>
<evidence type="ECO:0000313" key="2">
    <source>
        <dbReference type="Proteomes" id="UP001604336"/>
    </source>
</evidence>
<comment type="caution">
    <text evidence="1">The sequence shown here is derived from an EMBL/GenBank/DDBJ whole genome shotgun (WGS) entry which is preliminary data.</text>
</comment>
<dbReference type="Proteomes" id="UP001604336">
    <property type="component" value="Unassembled WGS sequence"/>
</dbReference>
<keyword evidence="2" id="KW-1185">Reference proteome</keyword>
<organism evidence="1 2">
    <name type="scientific">Abeliophyllum distichum</name>
    <dbReference type="NCBI Taxonomy" id="126358"/>
    <lineage>
        <taxon>Eukaryota</taxon>
        <taxon>Viridiplantae</taxon>
        <taxon>Streptophyta</taxon>
        <taxon>Embryophyta</taxon>
        <taxon>Tracheophyta</taxon>
        <taxon>Spermatophyta</taxon>
        <taxon>Magnoliopsida</taxon>
        <taxon>eudicotyledons</taxon>
        <taxon>Gunneridae</taxon>
        <taxon>Pentapetalae</taxon>
        <taxon>asterids</taxon>
        <taxon>lamiids</taxon>
        <taxon>Lamiales</taxon>
        <taxon>Oleaceae</taxon>
        <taxon>Forsythieae</taxon>
        <taxon>Abeliophyllum</taxon>
    </lineage>
</organism>
<accession>A0ABD1UMU4</accession>
<dbReference type="InterPro" id="IPR023214">
    <property type="entry name" value="HAD_sf"/>
</dbReference>
<sequence length="103" mass="11369">MTDDKYSANLEAVADDSLAYAKTVELSGDGKDAWIFDIERLHKCVFFVDIHGCNRPSTIALSTVPPPNSAASSFHYQTPVTPPFFNHQTPTGGCPTRFNLFFL</sequence>
<protein>
    <submittedName>
        <fullName evidence="1">Uncharacterized protein</fullName>
    </submittedName>
</protein>
<gene>
    <name evidence="1" type="ORF">Adt_10914</name>
</gene>
<proteinExistence type="predicted"/>
<evidence type="ECO:0000313" key="1">
    <source>
        <dbReference type="EMBL" id="KAL2525860.1"/>
    </source>
</evidence>
<reference evidence="2" key="1">
    <citation type="submission" date="2024-07" db="EMBL/GenBank/DDBJ databases">
        <title>Two chromosome-level genome assemblies of Korean endemic species Abeliophyllum distichum and Forsythia ovata (Oleaceae).</title>
        <authorList>
            <person name="Jang H."/>
        </authorList>
    </citation>
    <scope>NUCLEOTIDE SEQUENCE [LARGE SCALE GENOMIC DNA]</scope>
</reference>